<name>A0A7K1LPR8_9FLAO</name>
<evidence type="ECO:0000313" key="2">
    <source>
        <dbReference type="EMBL" id="MUP42795.1"/>
    </source>
</evidence>
<evidence type="ECO:0000313" key="3">
    <source>
        <dbReference type="Proteomes" id="UP000460416"/>
    </source>
</evidence>
<protein>
    <recommendedName>
        <fullName evidence="1">Putative beta-lactamase-inhibitor-like PepSY-like domain-containing protein</fullName>
    </recommendedName>
</protein>
<dbReference type="OrthoDB" id="1138938at2"/>
<dbReference type="PROSITE" id="PS51257">
    <property type="entry name" value="PROKAR_LIPOPROTEIN"/>
    <property type="match status" value="1"/>
</dbReference>
<dbReference type="InterPro" id="IPR021533">
    <property type="entry name" value="PepSY-like"/>
</dbReference>
<reference evidence="2 3" key="1">
    <citation type="submission" date="2019-07" db="EMBL/GenBank/DDBJ databases">
        <title>Gramella aestuarii sp. nov., isolated from a tidal flat, and emended description of Gramella echinicola.</title>
        <authorList>
            <person name="Liu L."/>
        </authorList>
    </citation>
    <scope>NUCLEOTIDE SEQUENCE [LARGE SCALE GENOMIC DNA]</scope>
    <source>
        <strain evidence="2 3">BS12</strain>
    </source>
</reference>
<dbReference type="SUPFAM" id="SSF160574">
    <property type="entry name" value="BT0923-like"/>
    <property type="match status" value="1"/>
</dbReference>
<accession>A0A7K1LPR8</accession>
<feature type="domain" description="Putative beta-lactamase-inhibitor-like PepSY-like" evidence="1">
    <location>
        <begin position="66"/>
        <end position="145"/>
    </location>
</feature>
<comment type="caution">
    <text evidence="2">The sequence shown here is derived from an EMBL/GenBank/DDBJ whole genome shotgun (WGS) entry which is preliminary data.</text>
</comment>
<evidence type="ECO:0000259" key="1">
    <source>
        <dbReference type="Pfam" id="PF11396"/>
    </source>
</evidence>
<dbReference type="Pfam" id="PF11396">
    <property type="entry name" value="PepSY_like"/>
    <property type="match status" value="1"/>
</dbReference>
<dbReference type="AlphaFoldDB" id="A0A7K1LPR8"/>
<proteinExistence type="predicted"/>
<keyword evidence="3" id="KW-1185">Reference proteome</keyword>
<sequence>MRRLSLLVVGCLSVGILSCQEKKEDKKSEVPEAVQLAFQKKYPEENDPDWRQDDHGYWESHFKKDGEKYRADFNADGSWVETENDIKKKNLPDAVKKVIKEEYSEYEITEVEHVMNAEKGEFFDVEFKQKGKNKDVMFRKDGSIIPKK</sequence>
<dbReference type="EMBL" id="VJVW01000003">
    <property type="protein sequence ID" value="MUP42795.1"/>
    <property type="molecule type" value="Genomic_DNA"/>
</dbReference>
<dbReference type="RefSeq" id="WP_156276290.1">
    <property type="nucleotide sequence ID" value="NZ_BAABGI010000003.1"/>
</dbReference>
<dbReference type="Gene3D" id="3.10.450.360">
    <property type="match status" value="1"/>
</dbReference>
<organism evidence="2 3">
    <name type="scientific">Christiangramia aestuarii</name>
    <dbReference type="NCBI Taxonomy" id="1028746"/>
    <lineage>
        <taxon>Bacteria</taxon>
        <taxon>Pseudomonadati</taxon>
        <taxon>Bacteroidota</taxon>
        <taxon>Flavobacteriia</taxon>
        <taxon>Flavobacteriales</taxon>
        <taxon>Flavobacteriaceae</taxon>
        <taxon>Christiangramia</taxon>
    </lineage>
</organism>
<dbReference type="Proteomes" id="UP000460416">
    <property type="component" value="Unassembled WGS sequence"/>
</dbReference>
<gene>
    <name evidence="2" type="ORF">FLP08_09425</name>
</gene>